<gene>
    <name evidence="1" type="ORF">PGRAN_08284</name>
</gene>
<proteinExistence type="predicted"/>
<accession>W7BSY6</accession>
<dbReference type="STRING" id="1265819.PGRAN_08284"/>
<name>W7BSY6_9LIST</name>
<reference evidence="1 2" key="1">
    <citation type="journal article" date="2014" name="Int. J. Syst. Evol. Microbiol.">
        <title>Listeria floridensis sp. nov., Listeria aquatica sp. nov., Listeria cornellensis sp. nov., Listeria riparia sp. nov. and Listeria grandensis sp. nov., from agricultural and natural environments.</title>
        <authorList>
            <person name="den Bakker H.C."/>
            <person name="Warchocki S."/>
            <person name="Wright E.M."/>
            <person name="Allred A.F."/>
            <person name="Ahlstrom C."/>
            <person name="Manuel C.S."/>
            <person name="Stasiewicz M.J."/>
            <person name="Burrell A."/>
            <person name="Roof S."/>
            <person name="Strawn L."/>
            <person name="Fortes E.D."/>
            <person name="Nightingale K.K."/>
            <person name="Kephart D."/>
            <person name="Wiedmann M."/>
        </authorList>
    </citation>
    <scope>NUCLEOTIDE SEQUENCE [LARGE SCALE GENOMIC DNA]</scope>
    <source>
        <strain evidence="2">FSL F6-971</strain>
    </source>
</reference>
<evidence type="ECO:0000313" key="2">
    <source>
        <dbReference type="Proteomes" id="UP000019253"/>
    </source>
</evidence>
<organism evidence="1 2">
    <name type="scientific">Listeria grandensis FSL F6-0971</name>
    <dbReference type="NCBI Taxonomy" id="1265819"/>
    <lineage>
        <taxon>Bacteria</taxon>
        <taxon>Bacillati</taxon>
        <taxon>Bacillota</taxon>
        <taxon>Bacilli</taxon>
        <taxon>Bacillales</taxon>
        <taxon>Listeriaceae</taxon>
        <taxon>Listeria</taxon>
    </lineage>
</organism>
<dbReference type="AlphaFoldDB" id="W7BSY6"/>
<protein>
    <submittedName>
        <fullName evidence="1">Uncharacterized protein</fullName>
    </submittedName>
</protein>
<comment type="caution">
    <text evidence="1">The sequence shown here is derived from an EMBL/GenBank/DDBJ whole genome shotgun (WGS) entry which is preliminary data.</text>
</comment>
<keyword evidence="2" id="KW-1185">Reference proteome</keyword>
<sequence length="75" mass="8345">MNVLISAQCPVAKDLTEITMDQCQMIVVLATKITNSGQGVIHFTRNGAIFMQKKIPSKLESASFLVWRGFDVLFI</sequence>
<evidence type="ECO:0000313" key="1">
    <source>
        <dbReference type="EMBL" id="EUJ23468.1"/>
    </source>
</evidence>
<dbReference type="Proteomes" id="UP000019253">
    <property type="component" value="Unassembled WGS sequence"/>
</dbReference>
<dbReference type="EMBL" id="AODD01000010">
    <property type="protein sequence ID" value="EUJ23468.1"/>
    <property type="molecule type" value="Genomic_DNA"/>
</dbReference>